<keyword evidence="7" id="KW-1185">Reference proteome</keyword>
<organism evidence="2">
    <name type="scientific">Pseudomonas helleri</name>
    <dbReference type="NCBI Taxonomy" id="1608996"/>
    <lineage>
        <taxon>Bacteria</taxon>
        <taxon>Pseudomonadati</taxon>
        <taxon>Pseudomonadota</taxon>
        <taxon>Gammaproteobacteria</taxon>
        <taxon>Pseudomonadales</taxon>
        <taxon>Pseudomonadaceae</taxon>
        <taxon>Pseudomonas</taxon>
    </lineage>
</organism>
<comment type="caution">
    <text evidence="2">The sequence shown here is derived from an EMBL/GenBank/DDBJ whole genome shotgun (WGS) entry which is preliminary data.</text>
</comment>
<dbReference type="Proteomes" id="UP000713985">
    <property type="component" value="Unassembled WGS sequence"/>
</dbReference>
<dbReference type="EMBL" id="WIWC01000001">
    <property type="protein sequence ID" value="MQT78610.1"/>
    <property type="molecule type" value="Genomic_DNA"/>
</dbReference>
<dbReference type="OrthoDB" id="7015712at2"/>
<evidence type="ECO:0000313" key="4">
    <source>
        <dbReference type="EMBL" id="MQU25289.1"/>
    </source>
</evidence>
<dbReference type="EMBL" id="WIVT01000004">
    <property type="protein sequence ID" value="MQU15908.1"/>
    <property type="molecule type" value="Genomic_DNA"/>
</dbReference>
<evidence type="ECO:0000313" key="2">
    <source>
        <dbReference type="EMBL" id="MQT78610.1"/>
    </source>
</evidence>
<accession>A0A6A7YTI5</accession>
<evidence type="ECO:0000313" key="1">
    <source>
        <dbReference type="EMBL" id="MQT24966.1"/>
    </source>
</evidence>
<dbReference type="EMBL" id="WIWP01000004">
    <property type="protein sequence ID" value="MQT24966.1"/>
    <property type="molecule type" value="Genomic_DNA"/>
</dbReference>
<evidence type="ECO:0000313" key="5">
    <source>
        <dbReference type="Proteomes" id="UP000437970"/>
    </source>
</evidence>
<evidence type="ECO:0000313" key="3">
    <source>
        <dbReference type="EMBL" id="MQU15908.1"/>
    </source>
</evidence>
<dbReference type="Proteomes" id="UP000437970">
    <property type="component" value="Unassembled WGS sequence"/>
</dbReference>
<reference evidence="5 6" key="1">
    <citation type="submission" date="2019-10" db="EMBL/GenBank/DDBJ databases">
        <title>Evaluation of single-gene subtyping targets for Pseudomonas.</title>
        <authorList>
            <person name="Reichler S.J."/>
            <person name="Orsi R.H."/>
            <person name="Wiedmann M."/>
            <person name="Martin N.H."/>
            <person name="Murphy S.I."/>
        </authorList>
    </citation>
    <scope>NUCLEOTIDE SEQUENCE</scope>
    <source>
        <strain evidence="1 7">FSL R10-0802</strain>
        <strain evidence="3 6">FSL R10-1594</strain>
        <strain evidence="4 5">FSL R10-1984</strain>
        <strain evidence="2">FSL R10-2339</strain>
    </source>
</reference>
<dbReference type="RefSeq" id="WP_153377256.1">
    <property type="nucleotide sequence ID" value="NZ_JBITTT010000005.1"/>
</dbReference>
<dbReference type="AlphaFoldDB" id="A0A6A7YTI5"/>
<protein>
    <submittedName>
        <fullName evidence="2">Uncharacterized protein</fullName>
    </submittedName>
</protein>
<name>A0A6A7YTI5_9PSED</name>
<dbReference type="Proteomes" id="UP000443000">
    <property type="component" value="Unassembled WGS sequence"/>
</dbReference>
<evidence type="ECO:0000313" key="7">
    <source>
        <dbReference type="Proteomes" id="UP000713985"/>
    </source>
</evidence>
<sequence length="597" mass="64251">MAAEGALKGPVIPLLINNTIDPQALNGGALFTYAKYDNPELGDELYQSWLGMTQDGFPVDVTDIPIPVDPLHETELGFAMLISNSFVMQLDKGQVFYSYFLKRYTDDPNKPKVESKRIHFGIGKAGRLPAPQVKESHDNQLDTGAIQGATMTIAVAPYTAMSTGDKVQLVWKGVKADGTDGPTVFIPAKTLSDQDTDPANNPGQVLSWTLPKTNAIALRGGVFRLHYEITYATREQERQTVSAERSIVVIAPTLPHLSAPSVKDLVGTEINPGQFPDGIRVLLPVYPDIRVGDDVLVYGTRTGSGSSPLKNSIGHFKVDASNIESGKLEVPLAADWLTVNSGASVDIRYQYARADSAGTGMPLALTVREPMVLPTPTVDNSVVSAGKDELDPMLAYNGAYIVIPANATIGEGDTVTAYFRGFDASGSCEVSEASQLNPMKFKAPATVLPSNFGKTVEVTYSVAGQMADSSLFLFIRELDIYSRITCEGVQVGSPATLRLSDIPADGAKLRIGLWPFISTQQTVRLWLTSSGIEDRNIIALRKVFPQECVDGVNAHLTRADLQGIAVNGIFTLRASVSFDGGHSTTLFSNPLQLKLLS</sequence>
<dbReference type="EMBL" id="WIVW01000001">
    <property type="protein sequence ID" value="MQU25289.1"/>
    <property type="molecule type" value="Genomic_DNA"/>
</dbReference>
<proteinExistence type="predicted"/>
<evidence type="ECO:0000313" key="6">
    <source>
        <dbReference type="Proteomes" id="UP000443000"/>
    </source>
</evidence>
<gene>
    <name evidence="3" type="ORF">GHN41_05505</name>
    <name evidence="2" type="ORF">GHN86_00810</name>
    <name evidence="1" type="ORF">GHN94_03835</name>
    <name evidence="4" type="ORF">GHO29_02235</name>
</gene>